<keyword evidence="12" id="KW-1185">Reference proteome</keyword>
<dbReference type="SMART" id="SM00353">
    <property type="entry name" value="HLH"/>
    <property type="match status" value="1"/>
</dbReference>
<reference evidence="11" key="2">
    <citation type="submission" date="2025-09" db="UniProtKB">
        <authorList>
            <consortium name="Ensembl"/>
        </authorList>
    </citation>
    <scope>IDENTIFICATION</scope>
</reference>
<keyword evidence="6" id="KW-0805">Transcription regulation</keyword>
<dbReference type="GeneTree" id="ENSGT00940000161556"/>
<dbReference type="GO" id="GO:0005634">
    <property type="term" value="C:nucleus"/>
    <property type="evidence" value="ECO:0007669"/>
    <property type="project" value="UniProtKB-SubCell"/>
</dbReference>
<evidence type="ECO:0000313" key="12">
    <source>
        <dbReference type="Proteomes" id="UP000694569"/>
    </source>
</evidence>
<evidence type="ECO:0000256" key="8">
    <source>
        <dbReference type="ARBA" id="ARBA00023242"/>
    </source>
</evidence>
<evidence type="ECO:0000313" key="11">
    <source>
        <dbReference type="Ensembl" id="ENSLLEP00000029206.1"/>
    </source>
</evidence>
<organism evidence="11 12">
    <name type="scientific">Leptobrachium leishanense</name>
    <name type="common">Leishan spiny toad</name>
    <dbReference type="NCBI Taxonomy" id="445787"/>
    <lineage>
        <taxon>Eukaryota</taxon>
        <taxon>Metazoa</taxon>
        <taxon>Chordata</taxon>
        <taxon>Craniata</taxon>
        <taxon>Vertebrata</taxon>
        <taxon>Euteleostomi</taxon>
        <taxon>Amphibia</taxon>
        <taxon>Batrachia</taxon>
        <taxon>Anura</taxon>
        <taxon>Pelobatoidea</taxon>
        <taxon>Megophryidae</taxon>
        <taxon>Leptobrachium</taxon>
    </lineage>
</organism>
<dbReference type="GO" id="GO:0043204">
    <property type="term" value="C:perikaryon"/>
    <property type="evidence" value="ECO:0007669"/>
    <property type="project" value="UniProtKB-SubCell"/>
</dbReference>
<dbReference type="GO" id="GO:0045944">
    <property type="term" value="P:positive regulation of transcription by RNA polymerase II"/>
    <property type="evidence" value="ECO:0007669"/>
    <property type="project" value="TreeGrafter"/>
</dbReference>
<dbReference type="Gene3D" id="4.10.280.10">
    <property type="entry name" value="Helix-loop-helix DNA-binding domain"/>
    <property type="match status" value="1"/>
</dbReference>
<comment type="function">
    <text evidence="9">Transcription factor that binds to DNA at the consensus sequence 5'-CAG[GC]TG-3'. Positively regulates the determination of retinal ganglion cell fate and formation of the optic nerve and retino-hypothalamic tract. Required for retinal circadian rhythm photoentrainment. Plays a role in brainstem auditory signaling and binaural processing. Regulates the differentiation of olfactory receptor neurons. During retinal neurogenesis, activates the transcription of several genes such as brn3d, coe3, cbfa2t2, glis2, elrC and xgadd45-gamma.</text>
</comment>
<protein>
    <submittedName>
        <fullName evidence="11">Atonal bHLH transcription factor 7</fullName>
    </submittedName>
</protein>
<dbReference type="InterPro" id="IPR050359">
    <property type="entry name" value="bHLH_transcription_factors"/>
</dbReference>
<evidence type="ECO:0000256" key="5">
    <source>
        <dbReference type="ARBA" id="ARBA00022902"/>
    </source>
</evidence>
<dbReference type="PANTHER" id="PTHR19290:SF162">
    <property type="entry name" value="TRANSCRIPTION FACTOR ATOH7"/>
    <property type="match status" value="1"/>
</dbReference>
<dbReference type="GO" id="GO:0000981">
    <property type="term" value="F:DNA-binding transcription factor activity, RNA polymerase II-specific"/>
    <property type="evidence" value="ECO:0007669"/>
    <property type="project" value="TreeGrafter"/>
</dbReference>
<evidence type="ECO:0000256" key="1">
    <source>
        <dbReference type="ARBA" id="ARBA00004123"/>
    </source>
</evidence>
<gene>
    <name evidence="11" type="primary">ATOH7</name>
</gene>
<keyword evidence="8" id="KW-0539">Nucleus</keyword>
<reference evidence="11" key="1">
    <citation type="submission" date="2025-08" db="UniProtKB">
        <authorList>
            <consortium name="Ensembl"/>
        </authorList>
    </citation>
    <scope>IDENTIFICATION</scope>
</reference>
<keyword evidence="3" id="KW-0217">Developmental protein</keyword>
<dbReference type="SUPFAM" id="SSF47459">
    <property type="entry name" value="HLH, helix-loop-helix DNA-binding domain"/>
    <property type="match status" value="1"/>
</dbReference>
<dbReference type="PANTHER" id="PTHR19290">
    <property type="entry name" value="BASIC HELIX-LOOP-HELIX PROTEIN NEUROGENIN-RELATED"/>
    <property type="match status" value="1"/>
</dbReference>
<name>A0A8C5PY87_9ANUR</name>
<keyword evidence="4" id="KW-0221">Differentiation</keyword>
<evidence type="ECO:0000256" key="9">
    <source>
        <dbReference type="ARBA" id="ARBA00057941"/>
    </source>
</evidence>
<accession>A0A8C5PY87</accession>
<dbReference type="InterPro" id="IPR036638">
    <property type="entry name" value="HLH_DNA-bd_sf"/>
</dbReference>
<dbReference type="Pfam" id="PF00010">
    <property type="entry name" value="HLH"/>
    <property type="match status" value="1"/>
</dbReference>
<dbReference type="PROSITE" id="PS50888">
    <property type="entry name" value="BHLH"/>
    <property type="match status" value="1"/>
</dbReference>
<evidence type="ECO:0000256" key="4">
    <source>
        <dbReference type="ARBA" id="ARBA00022782"/>
    </source>
</evidence>
<evidence type="ECO:0000256" key="6">
    <source>
        <dbReference type="ARBA" id="ARBA00023015"/>
    </source>
</evidence>
<dbReference type="GO" id="GO:0046983">
    <property type="term" value="F:protein dimerization activity"/>
    <property type="evidence" value="ECO:0007669"/>
    <property type="project" value="InterPro"/>
</dbReference>
<dbReference type="Proteomes" id="UP000694569">
    <property type="component" value="Unplaced"/>
</dbReference>
<keyword evidence="5" id="KW-0524">Neurogenesis</keyword>
<evidence type="ECO:0000256" key="7">
    <source>
        <dbReference type="ARBA" id="ARBA00023163"/>
    </source>
</evidence>
<evidence type="ECO:0000256" key="2">
    <source>
        <dbReference type="ARBA" id="ARBA00004484"/>
    </source>
</evidence>
<dbReference type="OrthoDB" id="6161578at2759"/>
<dbReference type="Ensembl" id="ENSLLET00000030336.1">
    <property type="protein sequence ID" value="ENSLLEP00000029206.1"/>
    <property type="gene ID" value="ENSLLEG00000018515.1"/>
</dbReference>
<sequence>MQHLYKRSAVYREGDHLMLSRCSLTCVPGILEGSNKRRLAANTRERRRMQGLNTAFDSLRKVVPQWGEDRKLSKYETLQMALSYIMALDRILEEAQRYRSDGEWTNLHPYEHFQEGQHLGFMELRSPRACDNINPQTFPHYSP</sequence>
<proteinExistence type="predicted"/>
<feature type="domain" description="BHLH" evidence="10">
    <location>
        <begin position="36"/>
        <end position="88"/>
    </location>
</feature>
<dbReference type="GO" id="GO:0007423">
    <property type="term" value="P:sensory organ development"/>
    <property type="evidence" value="ECO:0007669"/>
    <property type="project" value="TreeGrafter"/>
</dbReference>
<dbReference type="AlphaFoldDB" id="A0A8C5PY87"/>
<dbReference type="GO" id="GO:0070888">
    <property type="term" value="F:E-box binding"/>
    <property type="evidence" value="ECO:0007669"/>
    <property type="project" value="TreeGrafter"/>
</dbReference>
<evidence type="ECO:0000259" key="10">
    <source>
        <dbReference type="PROSITE" id="PS50888"/>
    </source>
</evidence>
<dbReference type="InterPro" id="IPR011598">
    <property type="entry name" value="bHLH_dom"/>
</dbReference>
<dbReference type="GO" id="GO:0061564">
    <property type="term" value="P:axon development"/>
    <property type="evidence" value="ECO:0007669"/>
    <property type="project" value="TreeGrafter"/>
</dbReference>
<keyword evidence="7" id="KW-0804">Transcription</keyword>
<comment type="subcellular location">
    <subcellularLocation>
        <location evidence="1">Nucleus</location>
    </subcellularLocation>
    <subcellularLocation>
        <location evidence="2">Perikaryon</location>
    </subcellularLocation>
</comment>
<evidence type="ECO:0000256" key="3">
    <source>
        <dbReference type="ARBA" id="ARBA00022473"/>
    </source>
</evidence>
<dbReference type="FunFam" id="4.10.280.10:FF:000025">
    <property type="entry name" value="protein atonal homolog 7"/>
    <property type="match status" value="1"/>
</dbReference>